<proteinExistence type="inferred from homology"/>
<evidence type="ECO:0000259" key="7">
    <source>
        <dbReference type="PROSITE" id="PS50846"/>
    </source>
</evidence>
<dbReference type="GO" id="GO:0016020">
    <property type="term" value="C:membrane"/>
    <property type="evidence" value="ECO:0007669"/>
    <property type="project" value="UniProtKB-SubCell"/>
</dbReference>
<feature type="chain" id="PRO_5020361876" description="Superoxide dismutase copper chaperone" evidence="6">
    <location>
        <begin position="20"/>
        <end position="379"/>
    </location>
</feature>
<dbReference type="Proteomes" id="UP000306102">
    <property type="component" value="Unassembled WGS sequence"/>
</dbReference>
<dbReference type="InterPro" id="IPR006121">
    <property type="entry name" value="HMA_dom"/>
</dbReference>
<dbReference type="InterPro" id="IPR036163">
    <property type="entry name" value="HMA_dom_sf"/>
</dbReference>
<dbReference type="EMBL" id="SDRB02003289">
    <property type="protein sequence ID" value="THG18003.1"/>
    <property type="molecule type" value="Genomic_DNA"/>
</dbReference>
<gene>
    <name evidence="8" type="ORF">TEA_001398</name>
</gene>
<keyword evidence="3" id="KW-0186">Copper</keyword>
<dbReference type="Gene3D" id="2.60.40.200">
    <property type="entry name" value="Superoxide dismutase, copper/zinc binding domain"/>
    <property type="match status" value="1"/>
</dbReference>
<evidence type="ECO:0000313" key="9">
    <source>
        <dbReference type="Proteomes" id="UP000306102"/>
    </source>
</evidence>
<dbReference type="InterPro" id="IPR024134">
    <property type="entry name" value="SOD_Cu/Zn_/chaperone"/>
</dbReference>
<keyword evidence="9" id="KW-1185">Reference proteome</keyword>
<evidence type="ECO:0000256" key="6">
    <source>
        <dbReference type="SAM" id="SignalP"/>
    </source>
</evidence>
<dbReference type="STRING" id="542762.A0A4S4EMW1"/>
<dbReference type="InterPro" id="IPR001424">
    <property type="entry name" value="SOD_Cu_Zn_dom"/>
</dbReference>
<evidence type="ECO:0000313" key="8">
    <source>
        <dbReference type="EMBL" id="THG18003.1"/>
    </source>
</evidence>
<evidence type="ECO:0000256" key="1">
    <source>
        <dbReference type="ARBA" id="ARBA00001973"/>
    </source>
</evidence>
<feature type="signal peptide" evidence="6">
    <location>
        <begin position="1"/>
        <end position="19"/>
    </location>
</feature>
<protein>
    <recommendedName>
        <fullName evidence="5">Superoxide dismutase copper chaperone</fullName>
    </recommendedName>
</protein>
<dbReference type="GO" id="GO:0005507">
    <property type="term" value="F:copper ion binding"/>
    <property type="evidence" value="ECO:0007669"/>
    <property type="project" value="InterPro"/>
</dbReference>
<accession>A0A4S4EMW1</accession>
<organism evidence="8 9">
    <name type="scientific">Camellia sinensis var. sinensis</name>
    <name type="common">China tea</name>
    <dbReference type="NCBI Taxonomy" id="542762"/>
    <lineage>
        <taxon>Eukaryota</taxon>
        <taxon>Viridiplantae</taxon>
        <taxon>Streptophyta</taxon>
        <taxon>Embryophyta</taxon>
        <taxon>Tracheophyta</taxon>
        <taxon>Spermatophyta</taxon>
        <taxon>Magnoliopsida</taxon>
        <taxon>eudicotyledons</taxon>
        <taxon>Gunneridae</taxon>
        <taxon>Pentapetalae</taxon>
        <taxon>asterids</taxon>
        <taxon>Ericales</taxon>
        <taxon>Theaceae</taxon>
        <taxon>Camellia</taxon>
    </lineage>
</organism>
<dbReference type="Gene3D" id="3.30.70.100">
    <property type="match status" value="1"/>
</dbReference>
<dbReference type="CDD" id="cd00371">
    <property type="entry name" value="HMA"/>
    <property type="match status" value="1"/>
</dbReference>
<dbReference type="PROSITE" id="PS50846">
    <property type="entry name" value="HMA_2"/>
    <property type="match status" value="1"/>
</dbReference>
<evidence type="ECO:0000256" key="4">
    <source>
        <dbReference type="ARBA" id="ARBA00025798"/>
    </source>
</evidence>
<dbReference type="InterPro" id="IPR036423">
    <property type="entry name" value="SOD-like_Cu/Zn_dom_sf"/>
</dbReference>
<name>A0A4S4EMW1_CAMSN</name>
<keyword evidence="6" id="KW-0732">Signal</keyword>
<feature type="domain" description="HMA" evidence="7">
    <location>
        <begin position="92"/>
        <end position="155"/>
    </location>
</feature>
<evidence type="ECO:0000256" key="3">
    <source>
        <dbReference type="ARBA" id="ARBA00023008"/>
    </source>
</evidence>
<dbReference type="GO" id="GO:0009626">
    <property type="term" value="P:plant-type hypersensitive response"/>
    <property type="evidence" value="ECO:0007669"/>
    <property type="project" value="UniProtKB-KW"/>
</dbReference>
<dbReference type="AlphaFoldDB" id="A0A4S4EMW1"/>
<sequence length="379" mass="40645">MAFLMSVAAATTIAVAATALPASFSPSSSSSSSPLCHISKSLTFSSLYCNSILRPDRLGLVKTFASPPSALHMDAPTSDHQLSSHNGSALPELLTEYMVDMKCDGCVNAVKNKLQTVDGVRNVEVDLSNQVVRILGSSPVKVMTEALEQTGRKARLIGQGVPEGVRFIYDIDYPFTYQGKTKNIDFLVSAAVAEFKGPNIFGVVRLAQVNMELARIEASFSGLSPEKHGWSINEFGDLTKGPSSTGKVFNPTNHVTEKESVVIFIAILTSSNSCHGNYVMNASPEMCHTIVQPLGDLGTLDVDEKGEAFYSDIKEKLRVADLIGRSIVVYGTEDKSDPGLTAAVIARSAGVGENYKKLCTCDGTTIWEATDKDFVTSKV</sequence>
<dbReference type="SUPFAM" id="SSF49329">
    <property type="entry name" value="Cu,Zn superoxide dismutase-like"/>
    <property type="match status" value="1"/>
</dbReference>
<reference evidence="8 9" key="1">
    <citation type="journal article" date="2018" name="Proc. Natl. Acad. Sci. U.S.A.">
        <title>Draft genome sequence of Camellia sinensis var. sinensis provides insights into the evolution of the tea genome and tea quality.</title>
        <authorList>
            <person name="Wei C."/>
            <person name="Yang H."/>
            <person name="Wang S."/>
            <person name="Zhao J."/>
            <person name="Liu C."/>
            <person name="Gao L."/>
            <person name="Xia E."/>
            <person name="Lu Y."/>
            <person name="Tai Y."/>
            <person name="She G."/>
            <person name="Sun J."/>
            <person name="Cao H."/>
            <person name="Tong W."/>
            <person name="Gao Q."/>
            <person name="Li Y."/>
            <person name="Deng W."/>
            <person name="Jiang X."/>
            <person name="Wang W."/>
            <person name="Chen Q."/>
            <person name="Zhang S."/>
            <person name="Li H."/>
            <person name="Wu J."/>
            <person name="Wang P."/>
            <person name="Li P."/>
            <person name="Shi C."/>
            <person name="Zheng F."/>
            <person name="Jian J."/>
            <person name="Huang B."/>
            <person name="Shan D."/>
            <person name="Shi M."/>
            <person name="Fang C."/>
            <person name="Yue Y."/>
            <person name="Li F."/>
            <person name="Li D."/>
            <person name="Wei S."/>
            <person name="Han B."/>
            <person name="Jiang C."/>
            <person name="Yin Y."/>
            <person name="Xia T."/>
            <person name="Zhang Z."/>
            <person name="Bennetzen J.L."/>
            <person name="Zhao S."/>
            <person name="Wan X."/>
        </authorList>
    </citation>
    <scope>NUCLEOTIDE SEQUENCE [LARGE SCALE GENOMIC DNA]</scope>
    <source>
        <strain evidence="9">cv. Shuchazao</strain>
        <tissue evidence="8">Leaf</tissue>
    </source>
</reference>
<evidence type="ECO:0000256" key="2">
    <source>
        <dbReference type="ARBA" id="ARBA00004170"/>
    </source>
</evidence>
<dbReference type="SUPFAM" id="SSF55008">
    <property type="entry name" value="HMA, heavy metal-associated domain"/>
    <property type="match status" value="1"/>
</dbReference>
<comment type="caution">
    <text evidence="8">The sequence shown here is derived from an EMBL/GenBank/DDBJ whole genome shotgun (WGS) entry which is preliminary data.</text>
</comment>
<comment type="cofactor">
    <cofactor evidence="1">
        <name>Cu(2+)</name>
        <dbReference type="ChEBI" id="CHEBI:29036"/>
    </cofactor>
</comment>
<dbReference type="GO" id="GO:0006801">
    <property type="term" value="P:superoxide metabolic process"/>
    <property type="evidence" value="ECO:0007669"/>
    <property type="project" value="InterPro"/>
</dbReference>
<dbReference type="Pfam" id="PF00080">
    <property type="entry name" value="Sod_Cu"/>
    <property type="match status" value="1"/>
</dbReference>
<dbReference type="Pfam" id="PF00403">
    <property type="entry name" value="HMA"/>
    <property type="match status" value="1"/>
</dbReference>
<dbReference type="PANTHER" id="PTHR10003">
    <property type="entry name" value="SUPEROXIDE DISMUTASE CU-ZN -RELATED"/>
    <property type="match status" value="1"/>
</dbReference>
<evidence type="ECO:0000256" key="5">
    <source>
        <dbReference type="ARBA" id="ARBA00032899"/>
    </source>
</evidence>
<comment type="subcellular location">
    <subcellularLocation>
        <location evidence="2">Membrane</location>
        <topology evidence="2">Peripheral membrane protein</topology>
    </subcellularLocation>
</comment>
<dbReference type="FunFam" id="3.30.70.100:FF:000042">
    <property type="entry name" value="Copper chaperone for superoxide dismutase"/>
    <property type="match status" value="1"/>
</dbReference>
<comment type="similarity">
    <text evidence="4">In the C-terminal section; belongs to the Cu-Zn superoxide dismutase family.</text>
</comment>